<proteinExistence type="predicted"/>
<gene>
    <name evidence="7" type="primary">ctaG</name>
    <name evidence="7" type="ORF">CR205_02205</name>
</gene>
<dbReference type="OrthoDB" id="128422at2"/>
<dbReference type="Pfam" id="PF09678">
    <property type="entry name" value="Caa3_CtaG"/>
    <property type="match status" value="1"/>
</dbReference>
<reference evidence="7 8" key="1">
    <citation type="submission" date="2017-10" db="EMBL/GenBank/DDBJ databases">
        <title>Bacillus sp. nov., a halophilic bacterium isolated from a Yangshapao Lake.</title>
        <authorList>
            <person name="Wang H."/>
        </authorList>
    </citation>
    <scope>NUCLEOTIDE SEQUENCE [LARGE SCALE GENOMIC DNA]</scope>
    <source>
        <strain evidence="7 8">YSP-3</strain>
    </source>
</reference>
<dbReference type="AlphaFoldDB" id="A0A2W0HPU3"/>
<keyword evidence="4 6" id="KW-1133">Transmembrane helix</keyword>
<protein>
    <submittedName>
        <fullName evidence="7">Cytochrome c oxidase assembly factor CtaG</fullName>
    </submittedName>
</protein>
<evidence type="ECO:0000256" key="4">
    <source>
        <dbReference type="ARBA" id="ARBA00022989"/>
    </source>
</evidence>
<feature type="transmembrane region" description="Helical" evidence="6">
    <location>
        <begin position="257"/>
        <end position="278"/>
    </location>
</feature>
<dbReference type="Proteomes" id="UP000248066">
    <property type="component" value="Unassembled WGS sequence"/>
</dbReference>
<organism evidence="7 8">
    <name type="scientific">Alteribacter lacisalsi</name>
    <dbReference type="NCBI Taxonomy" id="2045244"/>
    <lineage>
        <taxon>Bacteria</taxon>
        <taxon>Bacillati</taxon>
        <taxon>Bacillota</taxon>
        <taxon>Bacilli</taxon>
        <taxon>Bacillales</taxon>
        <taxon>Bacillaceae</taxon>
        <taxon>Alteribacter</taxon>
    </lineage>
</organism>
<dbReference type="InterPro" id="IPR014108">
    <property type="entry name" value="Caa3-assmbl_CtaG"/>
</dbReference>
<dbReference type="GO" id="GO:0005886">
    <property type="term" value="C:plasma membrane"/>
    <property type="evidence" value="ECO:0007669"/>
    <property type="project" value="UniProtKB-SubCell"/>
</dbReference>
<evidence type="ECO:0000256" key="2">
    <source>
        <dbReference type="ARBA" id="ARBA00022475"/>
    </source>
</evidence>
<evidence type="ECO:0000256" key="5">
    <source>
        <dbReference type="ARBA" id="ARBA00023136"/>
    </source>
</evidence>
<feature type="transmembrane region" description="Helical" evidence="6">
    <location>
        <begin position="84"/>
        <end position="104"/>
    </location>
</feature>
<feature type="transmembrane region" description="Helical" evidence="6">
    <location>
        <begin position="12"/>
        <end position="32"/>
    </location>
</feature>
<feature type="transmembrane region" description="Helical" evidence="6">
    <location>
        <begin position="156"/>
        <end position="175"/>
    </location>
</feature>
<keyword evidence="2" id="KW-1003">Cell membrane</keyword>
<name>A0A2W0HPU3_9BACI</name>
<dbReference type="EMBL" id="PDOF01000001">
    <property type="protein sequence ID" value="PYZ99132.1"/>
    <property type="molecule type" value="Genomic_DNA"/>
</dbReference>
<keyword evidence="5 6" id="KW-0472">Membrane</keyword>
<evidence type="ECO:0000256" key="3">
    <source>
        <dbReference type="ARBA" id="ARBA00022692"/>
    </source>
</evidence>
<evidence type="ECO:0000313" key="8">
    <source>
        <dbReference type="Proteomes" id="UP000248066"/>
    </source>
</evidence>
<sequence>METFFASFPARTIWTPELIVMLILFSALYFWVTGPLRHKFEDSEPVPVRRKVYFHLGLFAFYLGFGGPLYVLGHMMLSMHMLSMAIAFLIAPPLLLLGLPSWVFTPLAKLKPVRKIFLVLGMPILGLLLFNAMFSIYHMPFMFDRLLTNEGAHNIYQLGMFFAAGLMWWHLLPRIQTRYELSELKKIGYMFGNGVLITPACALIIFAGEPLYATYTDPATWAMAIAYCLPAGADIPYELFSGSTALPPLSPVHDQQLGGAIMKIVQELVYGVAIGYIFKQWMNRDKSDNKKEDSEYAVYEMVETNSRTHNA</sequence>
<feature type="transmembrane region" description="Helical" evidence="6">
    <location>
        <begin position="187"/>
        <end position="208"/>
    </location>
</feature>
<keyword evidence="8" id="KW-1185">Reference proteome</keyword>
<feature type="transmembrane region" description="Helical" evidence="6">
    <location>
        <begin position="116"/>
        <end position="136"/>
    </location>
</feature>
<dbReference type="InterPro" id="IPR019108">
    <property type="entry name" value="Caa3_assmbl_CtaG-rel"/>
</dbReference>
<evidence type="ECO:0000256" key="1">
    <source>
        <dbReference type="ARBA" id="ARBA00004651"/>
    </source>
</evidence>
<accession>A0A2W0HPU3</accession>
<comment type="subcellular location">
    <subcellularLocation>
        <location evidence="1">Cell membrane</location>
        <topology evidence="1">Multi-pass membrane protein</topology>
    </subcellularLocation>
</comment>
<evidence type="ECO:0000313" key="7">
    <source>
        <dbReference type="EMBL" id="PYZ99132.1"/>
    </source>
</evidence>
<comment type="caution">
    <text evidence="7">The sequence shown here is derived from an EMBL/GenBank/DDBJ whole genome shotgun (WGS) entry which is preliminary data.</text>
</comment>
<dbReference type="NCBIfam" id="TIGR02737">
    <property type="entry name" value="caa3_CtaG"/>
    <property type="match status" value="1"/>
</dbReference>
<feature type="transmembrane region" description="Helical" evidence="6">
    <location>
        <begin position="52"/>
        <end position="72"/>
    </location>
</feature>
<keyword evidence="3 6" id="KW-0812">Transmembrane</keyword>
<evidence type="ECO:0000256" key="6">
    <source>
        <dbReference type="SAM" id="Phobius"/>
    </source>
</evidence>